<evidence type="ECO:0000313" key="1">
    <source>
        <dbReference type="Ensembl" id="ENSSMRP00000010282.1"/>
    </source>
</evidence>
<reference evidence="1" key="1">
    <citation type="submission" date="2025-08" db="UniProtKB">
        <authorList>
            <consortium name="Ensembl"/>
        </authorList>
    </citation>
    <scope>IDENTIFICATION</scope>
</reference>
<dbReference type="AlphaFoldDB" id="A0A8D0BLS8"/>
<protein>
    <recommendedName>
        <fullName evidence="3">CRIB domain-containing protein</fullName>
    </recommendedName>
</protein>
<reference evidence="1" key="2">
    <citation type="submission" date="2025-09" db="UniProtKB">
        <authorList>
            <consortium name="Ensembl"/>
        </authorList>
    </citation>
    <scope>IDENTIFICATION</scope>
</reference>
<organism evidence="1 2">
    <name type="scientific">Salvator merianae</name>
    <name type="common">Argentine black and white tegu</name>
    <name type="synonym">Tupinambis merianae</name>
    <dbReference type="NCBI Taxonomy" id="96440"/>
    <lineage>
        <taxon>Eukaryota</taxon>
        <taxon>Metazoa</taxon>
        <taxon>Chordata</taxon>
        <taxon>Craniata</taxon>
        <taxon>Vertebrata</taxon>
        <taxon>Euteleostomi</taxon>
        <taxon>Lepidosauria</taxon>
        <taxon>Squamata</taxon>
        <taxon>Bifurcata</taxon>
        <taxon>Unidentata</taxon>
        <taxon>Episquamata</taxon>
        <taxon>Laterata</taxon>
        <taxon>Teiioidea</taxon>
        <taxon>Teiidae</taxon>
        <taxon>Salvator</taxon>
    </lineage>
</organism>
<dbReference type="Ensembl" id="ENSSMRT00000011986.1">
    <property type="protein sequence ID" value="ENSSMRP00000010282.1"/>
    <property type="gene ID" value="ENSSMRG00000008162.1"/>
</dbReference>
<proteinExistence type="predicted"/>
<name>A0A8D0BLS8_SALMN</name>
<sequence>MIDFLVCFSWLIGGQTHLKRHPTPDRKMIGEQMNSVHSTHIGTKELACRVPLDEQIQGQMNSKSDYNNIHEANYQIQLNLPTTAMLQS</sequence>
<accession>A0A8D0BLS8</accession>
<keyword evidence="2" id="KW-1185">Reference proteome</keyword>
<evidence type="ECO:0008006" key="3">
    <source>
        <dbReference type="Google" id="ProtNLM"/>
    </source>
</evidence>
<dbReference type="Proteomes" id="UP000694421">
    <property type="component" value="Unplaced"/>
</dbReference>
<evidence type="ECO:0000313" key="2">
    <source>
        <dbReference type="Proteomes" id="UP000694421"/>
    </source>
</evidence>